<evidence type="ECO:0000313" key="1">
    <source>
        <dbReference type="EMBL" id="KAK3711320.1"/>
    </source>
</evidence>
<name>A0ACC3N9V8_9PEZI</name>
<keyword evidence="2" id="KW-1185">Reference proteome</keyword>
<evidence type="ECO:0000313" key="2">
    <source>
        <dbReference type="Proteomes" id="UP001281147"/>
    </source>
</evidence>
<accession>A0ACC3N9V8</accession>
<organism evidence="1 2">
    <name type="scientific">Vermiconidia calcicola</name>
    <dbReference type="NCBI Taxonomy" id="1690605"/>
    <lineage>
        <taxon>Eukaryota</taxon>
        <taxon>Fungi</taxon>
        <taxon>Dikarya</taxon>
        <taxon>Ascomycota</taxon>
        <taxon>Pezizomycotina</taxon>
        <taxon>Dothideomycetes</taxon>
        <taxon>Dothideomycetidae</taxon>
        <taxon>Mycosphaerellales</taxon>
        <taxon>Extremaceae</taxon>
        <taxon>Vermiconidia</taxon>
    </lineage>
</organism>
<protein>
    <submittedName>
        <fullName evidence="1">Uncharacterized protein</fullName>
    </submittedName>
</protein>
<dbReference type="EMBL" id="JAUTXU010000077">
    <property type="protein sequence ID" value="KAK3711320.1"/>
    <property type="molecule type" value="Genomic_DNA"/>
</dbReference>
<sequence length="575" mass="64510">MADIVDSTDNMTNMKEEQDQLKVTSNGENNVTAQPDATGDDVKTEAKVNEDTSEPIKDEATEKKEDTEIKEGADKKEDLDMKDNDEKNEGDPSRSPDSRYKQQSRRGRGRGDNNRGRGGQSRGGGDQFRKKNNIKTRFDDVPESKDHDEIRRQVEFYFSDSNLPIDEYLLRMTGGSENKPVPLKVIHNFKRMRHFQPFGAVVEAVKESNFLNLNEDNEITRKEPLDAKFTDDVTQNKKLTHTSSMPRSIYAKGFGDEKSSTQLDIEEFFEPYGPVQAIRLRRDGDDVFKGSVFVEFTNTDTQQRFLDLDPKPQWDGKDLQIMSKQEYVDIKHRGIVDGLVKPRSPSRRSFNNNKDYRNRKHDDDRRSGGYNKDNKRSRFDARNDDWKEARERDRGYDDRRGRSDRGRGRGGRGGRGGRRDSPDGIDRKKRRRSDEDDREDIPTRAEAEAKRAKREADKGEGEATAGAEGDKEVKGNNSGYVDAFFDDPGQGDTKTKAADASNAANGEGTAEAATVSKKRSRDDKVQGLDEVKKIKTDAVADAANGDGGAKSAPVSKNEGNAAGQGEAKEAKTEAN</sequence>
<gene>
    <name evidence="1" type="ORF">LTR37_009700</name>
</gene>
<comment type="caution">
    <text evidence="1">The sequence shown here is derived from an EMBL/GenBank/DDBJ whole genome shotgun (WGS) entry which is preliminary data.</text>
</comment>
<dbReference type="Proteomes" id="UP001281147">
    <property type="component" value="Unassembled WGS sequence"/>
</dbReference>
<proteinExistence type="predicted"/>
<reference evidence="1" key="1">
    <citation type="submission" date="2023-07" db="EMBL/GenBank/DDBJ databases">
        <title>Black Yeasts Isolated from many extreme environments.</title>
        <authorList>
            <person name="Coleine C."/>
            <person name="Stajich J.E."/>
            <person name="Selbmann L."/>
        </authorList>
    </citation>
    <scope>NUCLEOTIDE SEQUENCE</scope>
    <source>
        <strain evidence="1">CCFEE 5714</strain>
    </source>
</reference>